<dbReference type="GO" id="GO:0046872">
    <property type="term" value="F:metal ion binding"/>
    <property type="evidence" value="ECO:0007669"/>
    <property type="project" value="UniProtKB-KW"/>
</dbReference>
<dbReference type="PRINTS" id="PR00919">
    <property type="entry name" value="THERMOPTASE"/>
</dbReference>
<keyword evidence="5 10" id="KW-0031">Aminopeptidase</keyword>
<dbReference type="GO" id="GO:0006508">
    <property type="term" value="P:proteolysis"/>
    <property type="evidence" value="ECO:0007669"/>
    <property type="project" value="UniProtKB-KW"/>
</dbReference>
<accession>A0A7C2YLT5</accession>
<organism evidence="10">
    <name type="scientific">Fervidicoccus fontis</name>
    <dbReference type="NCBI Taxonomy" id="683846"/>
    <lineage>
        <taxon>Archaea</taxon>
        <taxon>Thermoproteota</taxon>
        <taxon>Thermoprotei</taxon>
        <taxon>Fervidicoccales</taxon>
        <taxon>Fervidicoccaceae</taxon>
        <taxon>Fervidicoccus</taxon>
    </lineage>
</organism>
<evidence type="ECO:0000256" key="8">
    <source>
        <dbReference type="ARBA" id="ARBA00022801"/>
    </source>
</evidence>
<evidence type="ECO:0000256" key="7">
    <source>
        <dbReference type="ARBA" id="ARBA00022723"/>
    </source>
</evidence>
<dbReference type="SUPFAM" id="SSF144052">
    <property type="entry name" value="Thermophilic metalloprotease-like"/>
    <property type="match status" value="1"/>
</dbReference>
<dbReference type="Proteomes" id="UP000885664">
    <property type="component" value="Unassembled WGS sequence"/>
</dbReference>
<dbReference type="PANTHER" id="PTHR34448:SF1">
    <property type="entry name" value="BLL6088 PROTEIN"/>
    <property type="match status" value="1"/>
</dbReference>
<dbReference type="EMBL" id="DSFE01000086">
    <property type="protein sequence ID" value="HEU97992.1"/>
    <property type="molecule type" value="Genomic_DNA"/>
</dbReference>
<dbReference type="PANTHER" id="PTHR34448">
    <property type="entry name" value="AMINOPEPTIDASE"/>
    <property type="match status" value="1"/>
</dbReference>
<comment type="caution">
    <text evidence="10">The sequence shown here is derived from an EMBL/GenBank/DDBJ whole genome shotgun (WGS) entry which is preliminary data.</text>
</comment>
<keyword evidence="8" id="KW-0378">Hydrolase</keyword>
<comment type="similarity">
    <text evidence="4">Belongs to the peptidase M29 family.</text>
</comment>
<evidence type="ECO:0000256" key="3">
    <source>
        <dbReference type="ARBA" id="ARBA00001947"/>
    </source>
</evidence>
<name>A0A7C2YLT5_9CREN</name>
<dbReference type="GO" id="GO:0004177">
    <property type="term" value="F:aminopeptidase activity"/>
    <property type="evidence" value="ECO:0007669"/>
    <property type="project" value="UniProtKB-KW"/>
</dbReference>
<evidence type="ECO:0000256" key="2">
    <source>
        <dbReference type="ARBA" id="ARBA00001946"/>
    </source>
</evidence>
<evidence type="ECO:0000256" key="6">
    <source>
        <dbReference type="ARBA" id="ARBA00022670"/>
    </source>
</evidence>
<keyword evidence="9" id="KW-0482">Metalloprotease</keyword>
<evidence type="ECO:0000256" key="9">
    <source>
        <dbReference type="ARBA" id="ARBA00023049"/>
    </source>
</evidence>
<keyword evidence="6" id="KW-0645">Protease</keyword>
<reference evidence="10" key="1">
    <citation type="journal article" date="2020" name="mSystems">
        <title>Genome- and Community-Level Interaction Insights into Carbon Utilization and Element Cycling Functions of Hydrothermarchaeota in Hydrothermal Sediment.</title>
        <authorList>
            <person name="Zhou Z."/>
            <person name="Liu Y."/>
            <person name="Xu W."/>
            <person name="Pan J."/>
            <person name="Luo Z.H."/>
            <person name="Li M."/>
        </authorList>
    </citation>
    <scope>NUCLEOTIDE SEQUENCE [LARGE SCALE GENOMIC DNA]</scope>
    <source>
        <strain evidence="10">SpSt-1259</strain>
    </source>
</reference>
<evidence type="ECO:0000256" key="4">
    <source>
        <dbReference type="ARBA" id="ARBA00008236"/>
    </source>
</evidence>
<comment type="cofactor">
    <cofactor evidence="3">
        <name>Zn(2+)</name>
        <dbReference type="ChEBI" id="CHEBI:29105"/>
    </cofactor>
</comment>
<dbReference type="InterPro" id="IPR000787">
    <property type="entry name" value="Peptidase_M29"/>
</dbReference>
<evidence type="ECO:0000313" key="10">
    <source>
        <dbReference type="EMBL" id="HEU97992.1"/>
    </source>
</evidence>
<evidence type="ECO:0000256" key="1">
    <source>
        <dbReference type="ARBA" id="ARBA00001941"/>
    </source>
</evidence>
<keyword evidence="7" id="KW-0479">Metal-binding</keyword>
<proteinExistence type="inferred from homology"/>
<dbReference type="InterPro" id="IPR035097">
    <property type="entry name" value="M29_N-terminal"/>
</dbReference>
<dbReference type="Gene3D" id="3.40.1830.10">
    <property type="entry name" value="Thermophilic metalloprotease (M29)"/>
    <property type="match status" value="1"/>
</dbReference>
<comment type="cofactor">
    <cofactor evidence="2">
        <name>Mg(2+)</name>
        <dbReference type="ChEBI" id="CHEBI:18420"/>
    </cofactor>
</comment>
<dbReference type="GO" id="GO:0008237">
    <property type="term" value="F:metallopeptidase activity"/>
    <property type="evidence" value="ECO:0007669"/>
    <property type="project" value="UniProtKB-KW"/>
</dbReference>
<sequence length="370" mass="41634">MSFRTPEEKFASLIVNYCLGVKPLSEIMITSTSAGMPLVIEVYKKIIDAGAFPRISLSNEELTEYFYRKASPELLEYISPIDKFIMENINGLVRIIAPSHTKPLTGVEPERISKVAAAARALSDIMMKRDALGTLRWTVTAYPTNAMAQEAGFSPLEWREFVFRSVKLFSEDPILEWKKQAAVQDKVASFLNKIKEIRVLGEDTDIYLKFDGRIWISDDGKNNMPGGEVFSAPLEDSVEGKVTFNYPAIWRGVEVQGVRLVFKRGEVVEASAQKGEEFLKKMISIDDGARRLGEFAFGMNYDITKFTREILFDEKIGGTIHMALGSAYLQTGGKNASSIHWDMIKDMRSGKIYADGDLIYENGRFIKDII</sequence>
<evidence type="ECO:0000256" key="5">
    <source>
        <dbReference type="ARBA" id="ARBA00022438"/>
    </source>
</evidence>
<dbReference type="Pfam" id="PF02073">
    <property type="entry name" value="Peptidase_M29"/>
    <property type="match status" value="1"/>
</dbReference>
<dbReference type="AlphaFoldDB" id="A0A7C2YLT5"/>
<protein>
    <submittedName>
        <fullName evidence="10">Aminopeptidase</fullName>
    </submittedName>
</protein>
<gene>
    <name evidence="10" type="ORF">ENO36_03955</name>
</gene>
<comment type="cofactor">
    <cofactor evidence="1">
        <name>Co(2+)</name>
        <dbReference type="ChEBI" id="CHEBI:48828"/>
    </cofactor>
</comment>
<dbReference type="InterPro" id="IPR052170">
    <property type="entry name" value="M29_Exopeptidase"/>
</dbReference>